<dbReference type="Pfam" id="PF11104">
    <property type="entry name" value="PilM_2"/>
    <property type="match status" value="1"/>
</dbReference>
<dbReference type="Proteomes" id="UP000230638">
    <property type="component" value="Unassembled WGS sequence"/>
</dbReference>
<sequence>MKYSFPQTFFPPPAFLAMRAAGIAISESDITLINLFSTRRGIDVASFESWSLPDGSISDGSVAAPELVQEALRHFHVKENVGFARIAIPEAASYLVRLLVPVGTDAAIRAYLTEHLEEHVPLRPENALFDYIIISVLENTADILLSVASRQVVDSYLGSFAGTNIIPLSVEIDIQAIARAVVPAYETDAVAIVDIGRFRTIIAIVADGFVRFATTTDIGSIHVESAHQVKEKKNADVAQKRMEALRAFGEELGAEVDRHLLYWKTHRKGDEERDLERIIVSGTEMAEPDVFDHIVHYLPLHPTLANPWQNVLFRGRKIPPMTRRESFKYTTAIGLALSSFSRE</sequence>
<name>A0A2H0CT79_9BACT</name>
<dbReference type="InterPro" id="IPR043129">
    <property type="entry name" value="ATPase_NBD"/>
</dbReference>
<dbReference type="InterPro" id="IPR005883">
    <property type="entry name" value="PilM"/>
</dbReference>
<reference evidence="1 2" key="1">
    <citation type="submission" date="2017-09" db="EMBL/GenBank/DDBJ databases">
        <title>Depth-based differentiation of microbial function through sediment-hosted aquifers and enrichment of novel symbionts in the deep terrestrial subsurface.</title>
        <authorList>
            <person name="Probst A.J."/>
            <person name="Ladd B."/>
            <person name="Jarett J.K."/>
            <person name="Geller-Mcgrath D.E."/>
            <person name="Sieber C.M."/>
            <person name="Emerson J.B."/>
            <person name="Anantharaman K."/>
            <person name="Thomas B.C."/>
            <person name="Malmstrom R."/>
            <person name="Stieglmeier M."/>
            <person name="Klingl A."/>
            <person name="Woyke T."/>
            <person name="Ryan C.M."/>
            <person name="Banfield J.F."/>
        </authorList>
    </citation>
    <scope>NUCLEOTIDE SEQUENCE [LARGE SCALE GENOMIC DNA]</scope>
    <source>
        <strain evidence="1">CG22_combo_CG10-13_8_21_14_all_47_15</strain>
    </source>
</reference>
<comment type="caution">
    <text evidence="1">The sequence shown here is derived from an EMBL/GenBank/DDBJ whole genome shotgun (WGS) entry which is preliminary data.</text>
</comment>
<dbReference type="EMBL" id="PCTL01000032">
    <property type="protein sequence ID" value="PIP73056.1"/>
    <property type="molecule type" value="Genomic_DNA"/>
</dbReference>
<dbReference type="Gene3D" id="3.30.420.40">
    <property type="match status" value="2"/>
</dbReference>
<protein>
    <recommendedName>
        <fullName evidence="3">SHS2 domain-containing protein</fullName>
    </recommendedName>
</protein>
<dbReference type="SUPFAM" id="SSF53067">
    <property type="entry name" value="Actin-like ATPase domain"/>
    <property type="match status" value="1"/>
</dbReference>
<proteinExistence type="predicted"/>
<dbReference type="PANTHER" id="PTHR32432">
    <property type="entry name" value="CELL DIVISION PROTEIN FTSA-RELATED"/>
    <property type="match status" value="1"/>
</dbReference>
<accession>A0A2H0CT79</accession>
<dbReference type="Gene3D" id="3.30.1490.300">
    <property type="match status" value="1"/>
</dbReference>
<gene>
    <name evidence="1" type="ORF">COW88_03240</name>
</gene>
<evidence type="ECO:0000313" key="1">
    <source>
        <dbReference type="EMBL" id="PIP73056.1"/>
    </source>
</evidence>
<dbReference type="AlphaFoldDB" id="A0A2H0CT79"/>
<organism evidence="1 2">
    <name type="scientific">Candidatus Lloydbacteria bacterium CG22_combo_CG10-13_8_21_14_all_47_15</name>
    <dbReference type="NCBI Taxonomy" id="1974635"/>
    <lineage>
        <taxon>Bacteria</taxon>
        <taxon>Candidatus Lloydiibacteriota</taxon>
    </lineage>
</organism>
<dbReference type="PANTHER" id="PTHR32432:SF3">
    <property type="entry name" value="ETHANOLAMINE UTILIZATION PROTEIN EUTJ"/>
    <property type="match status" value="1"/>
</dbReference>
<evidence type="ECO:0008006" key="3">
    <source>
        <dbReference type="Google" id="ProtNLM"/>
    </source>
</evidence>
<dbReference type="InterPro" id="IPR050696">
    <property type="entry name" value="FtsA/MreB"/>
</dbReference>
<evidence type="ECO:0000313" key="2">
    <source>
        <dbReference type="Proteomes" id="UP000230638"/>
    </source>
</evidence>